<dbReference type="RefSeq" id="WP_104289900.1">
    <property type="nucleotide sequence ID" value="NZ_PSXY01000007.1"/>
</dbReference>
<feature type="transmembrane region" description="Helical" evidence="2">
    <location>
        <begin position="149"/>
        <end position="174"/>
    </location>
</feature>
<reference evidence="3 4" key="1">
    <citation type="submission" date="2018-02" db="EMBL/GenBank/DDBJ databases">
        <title>Bacteriophage NCPPB3778 and a type I-E CRISPR drive the evolution of the US Biological Select Agent, Rathayibacter toxicus.</title>
        <authorList>
            <person name="Davis E.W.II."/>
            <person name="Tabima J.F."/>
            <person name="Weisberg A.J."/>
            <person name="Lopes L.D."/>
            <person name="Wiseman M.S."/>
            <person name="Wiseman M.S."/>
            <person name="Pupko T."/>
            <person name="Belcher M.S."/>
            <person name="Sechler A.J."/>
            <person name="Tancos M.A."/>
            <person name="Schroeder B.K."/>
            <person name="Murray T.D."/>
            <person name="Luster D.G."/>
            <person name="Schneider W.L."/>
            <person name="Rogers E."/>
            <person name="Andreote F.D."/>
            <person name="Grunwald N.J."/>
            <person name="Putnam M.L."/>
            <person name="Chang J.H."/>
        </authorList>
    </citation>
    <scope>NUCLEOTIDE SEQUENCE [LARGE SCALE GENOMIC DNA]</scope>
    <source>
        <strain evidence="3 4">AY1B3</strain>
    </source>
</reference>
<dbReference type="AlphaFoldDB" id="A0A2S5VV68"/>
<evidence type="ECO:0000256" key="2">
    <source>
        <dbReference type="SAM" id="Phobius"/>
    </source>
</evidence>
<accession>A0A2S5VV68</accession>
<dbReference type="EMBL" id="PSXY01000007">
    <property type="protein sequence ID" value="PPF68769.1"/>
    <property type="molecule type" value="Genomic_DNA"/>
</dbReference>
<keyword evidence="2" id="KW-1133">Transmembrane helix</keyword>
<name>A0A2S5VV68_9MICO</name>
<evidence type="ECO:0000313" key="3">
    <source>
        <dbReference type="EMBL" id="PPF68769.1"/>
    </source>
</evidence>
<keyword evidence="2" id="KW-0812">Transmembrane</keyword>
<feature type="transmembrane region" description="Helical" evidence="2">
    <location>
        <begin position="180"/>
        <end position="201"/>
    </location>
</feature>
<gene>
    <name evidence="3" type="ORF">C5E16_05735</name>
</gene>
<evidence type="ECO:0000313" key="4">
    <source>
        <dbReference type="Proteomes" id="UP000239241"/>
    </source>
</evidence>
<keyword evidence="2" id="KW-0472">Membrane</keyword>
<evidence type="ECO:0000256" key="1">
    <source>
        <dbReference type="SAM" id="MobiDB-lite"/>
    </source>
</evidence>
<proteinExistence type="predicted"/>
<sequence length="228" mass="24003">MPAHLPLRLTGATPGSRRGPRLHRASLAAILTTAAVVGALTGAPAHGAERHSAITVADAMRQDTLFPDIVTGRITVDQLVDADLEAHRRAETAVPTRAEATRQITAEVRALRDETTAAGFTEAEIDAATGPEGSQSAIGRWFKRHFTNWTIIPVTGLQGAVIGGAGTFAQTVLFGVCTHFAQVICAALSAAFAISTAYIFATALKCIRLRKPTLYVPIPNTSSSYCGD</sequence>
<dbReference type="Proteomes" id="UP000239241">
    <property type="component" value="Unassembled WGS sequence"/>
</dbReference>
<comment type="caution">
    <text evidence="3">The sequence shown here is derived from an EMBL/GenBank/DDBJ whole genome shotgun (WGS) entry which is preliminary data.</text>
</comment>
<protein>
    <submittedName>
        <fullName evidence="3">Uncharacterized protein</fullName>
    </submittedName>
</protein>
<organism evidence="3 4">
    <name type="scientific">Clavibacter michiganensis</name>
    <dbReference type="NCBI Taxonomy" id="28447"/>
    <lineage>
        <taxon>Bacteria</taxon>
        <taxon>Bacillati</taxon>
        <taxon>Actinomycetota</taxon>
        <taxon>Actinomycetes</taxon>
        <taxon>Micrococcales</taxon>
        <taxon>Microbacteriaceae</taxon>
        <taxon>Clavibacter</taxon>
    </lineage>
</organism>
<feature type="region of interest" description="Disordered" evidence="1">
    <location>
        <begin position="1"/>
        <end position="20"/>
    </location>
</feature>